<proteinExistence type="predicted"/>
<dbReference type="VEuPathDB" id="FungiDB:F4678DRAFT_85102"/>
<feature type="compositionally biased region" description="Polar residues" evidence="1">
    <location>
        <begin position="140"/>
        <end position="156"/>
    </location>
</feature>
<dbReference type="AlphaFoldDB" id="A0A9W8NHC6"/>
<evidence type="ECO:0000313" key="4">
    <source>
        <dbReference type="Proteomes" id="UP001148614"/>
    </source>
</evidence>
<organism evidence="3 4">
    <name type="scientific">Xylaria arbuscula</name>
    <dbReference type="NCBI Taxonomy" id="114810"/>
    <lineage>
        <taxon>Eukaryota</taxon>
        <taxon>Fungi</taxon>
        <taxon>Dikarya</taxon>
        <taxon>Ascomycota</taxon>
        <taxon>Pezizomycotina</taxon>
        <taxon>Sordariomycetes</taxon>
        <taxon>Xylariomycetidae</taxon>
        <taxon>Xylariales</taxon>
        <taxon>Xylariaceae</taxon>
        <taxon>Xylaria</taxon>
    </lineage>
</organism>
<feature type="transmembrane region" description="Helical" evidence="2">
    <location>
        <begin position="93"/>
        <end position="115"/>
    </location>
</feature>
<feature type="region of interest" description="Disordered" evidence="1">
    <location>
        <begin position="119"/>
        <end position="156"/>
    </location>
</feature>
<comment type="caution">
    <text evidence="3">The sequence shown here is derived from an EMBL/GenBank/DDBJ whole genome shotgun (WGS) entry which is preliminary data.</text>
</comment>
<protein>
    <recommendedName>
        <fullName evidence="5">Fucose-specific lectin</fullName>
    </recommendedName>
</protein>
<sequence length="470" mass="51476">MAHQPGLEVLVPPSDPEIISKNHSTSRNTYTDLAPEVVPVELLHHQSHRPEAILARKDHEKVSAIVTSEESSYALGNPAPGYSKYLHGRHRRLLTLSGIGIFILIIVAAVVGGVVGSKRNDTSSVSPTATPGTPTSSASLPKSTVTPPRPLQSNSGLAVAGWRTQDEFFNLRIFYQDQDDGLKFSEYKSDGAGWGGTTKVDREDILSNTTLGATVIFEMNPPQYELFFLNTSSLVTGNNFRDRVTKITGDVDSIDGYPILAHSKSRLSTFWPYVALQKPNETLHIVNWVGIDPTAWQNQTLGIDALEGSSLAILPLSSSYQAPYHTALVYRRPDGVLSLHSLEYGSAGSELLTVDVGGSYPSSFGSFAVARENDPNNGTNIYILYQTESNDLEYVYYRGDSWKRGPSSDVLKNADPATDITCLTESIWDGLAVMSPKYDMSRCFFYSGGRIKQVHFNGTSWTEAETVPYP</sequence>
<name>A0A9W8NHC6_9PEZI</name>
<gene>
    <name evidence="3" type="ORF">NPX13_g4166</name>
</gene>
<keyword evidence="2" id="KW-1133">Transmembrane helix</keyword>
<dbReference type="EMBL" id="JANPWZ010000569">
    <property type="protein sequence ID" value="KAJ3575042.1"/>
    <property type="molecule type" value="Genomic_DNA"/>
</dbReference>
<evidence type="ECO:0000256" key="1">
    <source>
        <dbReference type="SAM" id="MobiDB-lite"/>
    </source>
</evidence>
<keyword evidence="2" id="KW-0472">Membrane</keyword>
<feature type="compositionally biased region" description="Low complexity" evidence="1">
    <location>
        <begin position="122"/>
        <end position="139"/>
    </location>
</feature>
<dbReference type="Proteomes" id="UP001148614">
    <property type="component" value="Unassembled WGS sequence"/>
</dbReference>
<accession>A0A9W8NHC6</accession>
<evidence type="ECO:0000313" key="3">
    <source>
        <dbReference type="EMBL" id="KAJ3575042.1"/>
    </source>
</evidence>
<dbReference type="SUPFAM" id="SSF89372">
    <property type="entry name" value="Fucose-specific lectin"/>
    <property type="match status" value="1"/>
</dbReference>
<evidence type="ECO:0000256" key="2">
    <source>
        <dbReference type="SAM" id="Phobius"/>
    </source>
</evidence>
<keyword evidence="2" id="KW-0812">Transmembrane</keyword>
<dbReference type="Gene3D" id="2.120.10.70">
    <property type="entry name" value="Fucose-specific lectin"/>
    <property type="match status" value="1"/>
</dbReference>
<evidence type="ECO:0008006" key="5">
    <source>
        <dbReference type="Google" id="ProtNLM"/>
    </source>
</evidence>
<reference evidence="3" key="1">
    <citation type="submission" date="2022-07" db="EMBL/GenBank/DDBJ databases">
        <title>Genome Sequence of Xylaria arbuscula.</title>
        <authorList>
            <person name="Buettner E."/>
        </authorList>
    </citation>
    <scope>NUCLEOTIDE SEQUENCE</scope>
    <source>
        <strain evidence="3">VT107</strain>
    </source>
</reference>
<keyword evidence="4" id="KW-1185">Reference proteome</keyword>